<organism evidence="2 3">
    <name type="scientific">Bradyrhizobium jicamae</name>
    <dbReference type="NCBI Taxonomy" id="280332"/>
    <lineage>
        <taxon>Bacteria</taxon>
        <taxon>Pseudomonadati</taxon>
        <taxon>Pseudomonadota</taxon>
        <taxon>Alphaproteobacteria</taxon>
        <taxon>Hyphomicrobiales</taxon>
        <taxon>Nitrobacteraceae</taxon>
        <taxon>Bradyrhizobium</taxon>
    </lineage>
</organism>
<dbReference type="AlphaFoldDB" id="A0A0R3L2D3"/>
<gene>
    <name evidence="2" type="ORF">CQ12_15040</name>
</gene>
<comment type="caution">
    <text evidence="2">The sequence shown here is derived from an EMBL/GenBank/DDBJ whole genome shotgun (WGS) entry which is preliminary data.</text>
</comment>
<keyword evidence="1" id="KW-0472">Membrane</keyword>
<sequence length="286" mass="31931">MPSRISSHLPFGGTELSLRKKFRLFFTVGVVVLVLGSVKAIVHYFEFEFLDLNGLVTSGIGGAIFIIGFLLSSILKDYKEAEQIPTVLRTAIEAIEGDLECFAPTNERFNLREARLILLGVIGKLREGLGRDNDHKNISPVLAELGKLTPILGRLEGMGMAANFVVRLRANQDAIRRALLRIYTIQRVEFVPSVHVLVQTLVLSIIILLLLLKTEGDPAAALLFGFITYMFVYVLYLIRLLEQPFAKGRGSVDDVSFFLLDELEEQLQRSLETTGGRPRLQAMERA</sequence>
<reference evidence="2 3" key="1">
    <citation type="submission" date="2014-03" db="EMBL/GenBank/DDBJ databases">
        <title>Bradyrhizobium valentinum sp. nov., isolated from effective nodules of Lupinus mariae-josephae, a lupine endemic of basic-lime soils in Eastern Spain.</title>
        <authorList>
            <person name="Duran D."/>
            <person name="Rey L."/>
            <person name="Navarro A."/>
            <person name="Busquets A."/>
            <person name="Imperial J."/>
            <person name="Ruiz-Argueso T."/>
        </authorList>
    </citation>
    <scope>NUCLEOTIDE SEQUENCE [LARGE SCALE GENOMIC DNA]</scope>
    <source>
        <strain evidence="2 3">PAC68</strain>
    </source>
</reference>
<feature type="transmembrane region" description="Helical" evidence="1">
    <location>
        <begin position="54"/>
        <end position="75"/>
    </location>
</feature>
<dbReference type="OrthoDB" id="5178527at2"/>
<keyword evidence="3" id="KW-1185">Reference proteome</keyword>
<evidence type="ECO:0000313" key="2">
    <source>
        <dbReference type="EMBL" id="KRR01986.1"/>
    </source>
</evidence>
<accession>A0A0R3L2D3</accession>
<evidence type="ECO:0000313" key="3">
    <source>
        <dbReference type="Proteomes" id="UP000050863"/>
    </source>
</evidence>
<keyword evidence="1" id="KW-0812">Transmembrane</keyword>
<dbReference type="RefSeq" id="WP_057838232.1">
    <property type="nucleotide sequence ID" value="NZ_LLXZ01000160.1"/>
</dbReference>
<dbReference type="EMBL" id="LLXZ01000160">
    <property type="protein sequence ID" value="KRR01986.1"/>
    <property type="molecule type" value="Genomic_DNA"/>
</dbReference>
<feature type="transmembrane region" description="Helical" evidence="1">
    <location>
        <begin position="190"/>
        <end position="212"/>
    </location>
</feature>
<feature type="transmembrane region" description="Helical" evidence="1">
    <location>
        <begin position="24"/>
        <end position="42"/>
    </location>
</feature>
<evidence type="ECO:0000256" key="1">
    <source>
        <dbReference type="SAM" id="Phobius"/>
    </source>
</evidence>
<dbReference type="Proteomes" id="UP000050863">
    <property type="component" value="Unassembled WGS sequence"/>
</dbReference>
<name>A0A0R3L2D3_9BRAD</name>
<protein>
    <submittedName>
        <fullName evidence="2">Uncharacterized protein</fullName>
    </submittedName>
</protein>
<proteinExistence type="predicted"/>
<feature type="transmembrane region" description="Helical" evidence="1">
    <location>
        <begin position="218"/>
        <end position="238"/>
    </location>
</feature>
<keyword evidence="1" id="KW-1133">Transmembrane helix</keyword>